<dbReference type="SUPFAM" id="SSF75420">
    <property type="entry name" value="YhbC-like, N-terminal domain"/>
    <property type="match status" value="1"/>
</dbReference>
<dbReference type="InterPro" id="IPR036847">
    <property type="entry name" value="RimP_C_sf"/>
</dbReference>
<dbReference type="InterPro" id="IPR028998">
    <property type="entry name" value="RimP_C"/>
</dbReference>
<dbReference type="AlphaFoldDB" id="A0A072R5E5"/>
<dbReference type="EMBL" id="ASIV01000001">
    <property type="protein sequence ID" value="KEG21148.1"/>
    <property type="molecule type" value="Genomic_DNA"/>
</dbReference>
<dbReference type="Proteomes" id="UP000031740">
    <property type="component" value="Unassembled WGS sequence"/>
</dbReference>
<dbReference type="Gene3D" id="3.30.300.70">
    <property type="entry name" value="RimP-like superfamily, N-terminal"/>
    <property type="match status" value="1"/>
</dbReference>
<dbReference type="GO" id="GO:0006412">
    <property type="term" value="P:translation"/>
    <property type="evidence" value="ECO:0007669"/>
    <property type="project" value="TreeGrafter"/>
</dbReference>
<evidence type="ECO:0000259" key="5">
    <source>
        <dbReference type="Pfam" id="PF17384"/>
    </source>
</evidence>
<dbReference type="InterPro" id="IPR003728">
    <property type="entry name" value="Ribosome_maturation_RimP"/>
</dbReference>
<comment type="subcellular location">
    <subcellularLocation>
        <location evidence="3">Cytoplasm</location>
    </subcellularLocation>
</comment>
<dbReference type="PANTHER" id="PTHR33867:SF1">
    <property type="entry name" value="RIBOSOME MATURATION FACTOR RIMP"/>
    <property type="match status" value="1"/>
</dbReference>
<dbReference type="Gene3D" id="2.30.30.180">
    <property type="entry name" value="Ribosome maturation factor RimP, C-terminal domain"/>
    <property type="match status" value="1"/>
</dbReference>
<dbReference type="InterPro" id="IPR028989">
    <property type="entry name" value="RimP_N"/>
</dbReference>
<evidence type="ECO:0000313" key="6">
    <source>
        <dbReference type="EMBL" id="KEG21148.1"/>
    </source>
</evidence>
<evidence type="ECO:0000256" key="2">
    <source>
        <dbReference type="ARBA" id="ARBA00022517"/>
    </source>
</evidence>
<dbReference type="GO" id="GO:0005829">
    <property type="term" value="C:cytosol"/>
    <property type="evidence" value="ECO:0007669"/>
    <property type="project" value="TreeGrafter"/>
</dbReference>
<dbReference type="Pfam" id="PF17384">
    <property type="entry name" value="DUF150_C"/>
    <property type="match status" value="1"/>
</dbReference>
<dbReference type="HAMAP" id="MF_01077">
    <property type="entry name" value="RimP"/>
    <property type="match status" value="1"/>
</dbReference>
<proteinExistence type="inferred from homology"/>
<protein>
    <recommendedName>
        <fullName evidence="3">Ribosome maturation factor RimP</fullName>
    </recommendedName>
</protein>
<keyword evidence="1 3" id="KW-0963">Cytoplasm</keyword>
<dbReference type="SUPFAM" id="SSF74942">
    <property type="entry name" value="YhbC-like, C-terminal domain"/>
    <property type="match status" value="1"/>
</dbReference>
<accession>A0A072R5E5</accession>
<reference evidence="6 7" key="1">
    <citation type="submission" date="2013-04" db="EMBL/GenBank/DDBJ databases">
        <title>The Genome Sequence of Bartonella bacilliformis Ver097.</title>
        <authorList>
            <consortium name="The Broad Institute Genomics Platform"/>
            <consortium name="The Broad Institute Genome Sequencing Center for Infectious Disease"/>
            <person name="Feldgarden M."/>
            <person name="Kirby J."/>
            <person name="Birtles R."/>
            <person name="Dasch G."/>
            <person name="Hendrix L."/>
            <person name="Koehler J."/>
            <person name="Walker B."/>
            <person name="Young S.K."/>
            <person name="Zeng Q."/>
            <person name="Gargeya S."/>
            <person name="Fitzgerald M."/>
            <person name="Haas B."/>
            <person name="Abouelleil A."/>
            <person name="Allen A.W."/>
            <person name="Alvarado L."/>
            <person name="Arachchi H.M."/>
            <person name="Berlin A.M."/>
            <person name="Chapman S.B."/>
            <person name="Gainer-Dewar J."/>
            <person name="Goldberg J."/>
            <person name="Griggs A."/>
            <person name="Gujja S."/>
            <person name="Hansen M."/>
            <person name="Howarth C."/>
            <person name="Imamovic A."/>
            <person name="Ireland A."/>
            <person name="Larimer J."/>
            <person name="McCowan C."/>
            <person name="Murphy C."/>
            <person name="Pearson M."/>
            <person name="Poon T.W."/>
            <person name="Priest M."/>
            <person name="Roberts A."/>
            <person name="Saif S."/>
            <person name="Shea T."/>
            <person name="Sisk P."/>
            <person name="Sykes S."/>
            <person name="Wortman J."/>
            <person name="Nusbaum C."/>
            <person name="Birren B."/>
        </authorList>
    </citation>
    <scope>NUCLEOTIDE SEQUENCE [LARGE SCALE GENOMIC DNA]</scope>
    <source>
        <strain evidence="6 7">Ver097</strain>
    </source>
</reference>
<organism evidence="6 7">
    <name type="scientific">Bartonella bacilliformis Ver097</name>
    <dbReference type="NCBI Taxonomy" id="1293911"/>
    <lineage>
        <taxon>Bacteria</taxon>
        <taxon>Pseudomonadati</taxon>
        <taxon>Pseudomonadota</taxon>
        <taxon>Alphaproteobacteria</taxon>
        <taxon>Hyphomicrobiales</taxon>
        <taxon>Bartonellaceae</taxon>
        <taxon>Bartonella</taxon>
    </lineage>
</organism>
<dbReference type="Pfam" id="PF02576">
    <property type="entry name" value="RimP_N"/>
    <property type="match status" value="1"/>
</dbReference>
<gene>
    <name evidence="3" type="primary">rimP</name>
    <name evidence="6" type="ORF">H710_00095</name>
</gene>
<dbReference type="GO" id="GO:0000028">
    <property type="term" value="P:ribosomal small subunit assembly"/>
    <property type="evidence" value="ECO:0007669"/>
    <property type="project" value="TreeGrafter"/>
</dbReference>
<dbReference type="PANTHER" id="PTHR33867">
    <property type="entry name" value="RIBOSOME MATURATION FACTOR RIMP"/>
    <property type="match status" value="1"/>
</dbReference>
<dbReference type="HOGENOM" id="CLU_070525_0_1_5"/>
<evidence type="ECO:0000256" key="1">
    <source>
        <dbReference type="ARBA" id="ARBA00022490"/>
    </source>
</evidence>
<dbReference type="PATRIC" id="fig|1293911.3.peg.98"/>
<evidence type="ECO:0000313" key="7">
    <source>
        <dbReference type="Proteomes" id="UP000031740"/>
    </source>
</evidence>
<keyword evidence="2 3" id="KW-0690">Ribosome biogenesis</keyword>
<name>A0A072R5E5_BARBA</name>
<comment type="caution">
    <text evidence="6">The sequence shown here is derived from an EMBL/GenBank/DDBJ whole genome shotgun (WGS) entry which is preliminary data.</text>
</comment>
<dbReference type="InterPro" id="IPR035956">
    <property type="entry name" value="RimP_N_sf"/>
</dbReference>
<comment type="similarity">
    <text evidence="3">Belongs to the RimP family.</text>
</comment>
<comment type="function">
    <text evidence="3">Required for maturation of 30S ribosomal subunits.</text>
</comment>
<dbReference type="CDD" id="cd01734">
    <property type="entry name" value="YlxS_C"/>
    <property type="match status" value="1"/>
</dbReference>
<evidence type="ECO:0000259" key="4">
    <source>
        <dbReference type="Pfam" id="PF02576"/>
    </source>
</evidence>
<feature type="domain" description="Ribosome maturation factor RimP N-terminal" evidence="4">
    <location>
        <begin position="47"/>
        <end position="119"/>
    </location>
</feature>
<dbReference type="STRING" id="1293911.H710_00095"/>
<feature type="domain" description="Ribosome maturation factor RimP C-terminal" evidence="5">
    <location>
        <begin position="122"/>
        <end position="190"/>
    </location>
</feature>
<evidence type="ECO:0000256" key="3">
    <source>
        <dbReference type="HAMAP-Rule" id="MF_01077"/>
    </source>
</evidence>
<sequence length="225" mass="25849">MDPLFFNVIKPTKEVLMSYINATEIMNDIDEPRLFEEDGIEALVVVLVAPLLKPLGYRLVRVKLLGLNGLTLQIMAERSDGTMTIEDCEIISKTISPLLDVQNIIERKYHLEISSPGIDRPLVRKSDFFHWQGYTAKIETRTIINGHRKFRGTLENVTQDGFTLNIDTALEEKTVYVSFSNITNAHLMLTDKLIRDALKKDKNLRQQLIPEDDFNILESEINFRN</sequence>
<dbReference type="NCBIfam" id="NF000932">
    <property type="entry name" value="PRK00092.2-5"/>
    <property type="match status" value="1"/>
</dbReference>